<organism evidence="2 3">
    <name type="scientific">Eragrostis curvula</name>
    <name type="common">weeping love grass</name>
    <dbReference type="NCBI Taxonomy" id="38414"/>
    <lineage>
        <taxon>Eukaryota</taxon>
        <taxon>Viridiplantae</taxon>
        <taxon>Streptophyta</taxon>
        <taxon>Embryophyta</taxon>
        <taxon>Tracheophyta</taxon>
        <taxon>Spermatophyta</taxon>
        <taxon>Magnoliopsida</taxon>
        <taxon>Liliopsida</taxon>
        <taxon>Poales</taxon>
        <taxon>Poaceae</taxon>
        <taxon>PACMAD clade</taxon>
        <taxon>Chloridoideae</taxon>
        <taxon>Eragrostideae</taxon>
        <taxon>Eragrostidinae</taxon>
        <taxon>Eragrostis</taxon>
    </lineage>
</organism>
<dbReference type="Proteomes" id="UP000324897">
    <property type="component" value="Unassembled WGS sequence"/>
</dbReference>
<proteinExistence type="predicted"/>
<protein>
    <recommendedName>
        <fullName evidence="1">KIB1-4 beta-propeller domain-containing protein</fullName>
    </recommendedName>
</protein>
<evidence type="ECO:0000259" key="1">
    <source>
        <dbReference type="Pfam" id="PF03478"/>
    </source>
</evidence>
<name>A0A5J9SUW6_9POAL</name>
<dbReference type="OrthoDB" id="667156at2759"/>
<evidence type="ECO:0000313" key="2">
    <source>
        <dbReference type="EMBL" id="TVU02707.1"/>
    </source>
</evidence>
<accession>A0A5J9SUW6</accession>
<sequence length="312" mass="34719">MLPEGDGLYPGHPMLHDYIRLLNLDTGSLVRVQVPMLKDHCILDSLDGLLVLQRDHDTAILLLHPFTGDILELPPLSTLLPVMDEGLSTLSVKKQLSFLRSVFTAGTFVDGAVTVMLAFPRLFNVAFATPHDQRWTVSTWEYEFGRPALSSRGKIYVADTVGSDHTSKIYQIDTPLPNVYKLADLIMGRYVPVSSIGDKTIFIQASRTLCASSKALPTITGDTVVYTHPMKQYLAQYHLTSGMWSPAMDECSLRGLAPGPSSLIHHIITCCSRERWNKGLLLRWRKDDAGQPSGGYLRWAVKGDHRRGGFKK</sequence>
<dbReference type="EMBL" id="RWGY01000288">
    <property type="protein sequence ID" value="TVU02707.1"/>
    <property type="molecule type" value="Genomic_DNA"/>
</dbReference>
<comment type="caution">
    <text evidence="2">The sequence shown here is derived from an EMBL/GenBank/DDBJ whole genome shotgun (WGS) entry which is preliminary data.</text>
</comment>
<reference evidence="2 3" key="1">
    <citation type="journal article" date="2019" name="Sci. Rep.">
        <title>A high-quality genome of Eragrostis curvula grass provides insights into Poaceae evolution and supports new strategies to enhance forage quality.</title>
        <authorList>
            <person name="Carballo J."/>
            <person name="Santos B.A.C.M."/>
            <person name="Zappacosta D."/>
            <person name="Garbus I."/>
            <person name="Selva J.P."/>
            <person name="Gallo C.A."/>
            <person name="Diaz A."/>
            <person name="Albertini E."/>
            <person name="Caccamo M."/>
            <person name="Echenique V."/>
        </authorList>
    </citation>
    <scope>NUCLEOTIDE SEQUENCE [LARGE SCALE GENOMIC DNA]</scope>
    <source>
        <strain evidence="3">cv. Victoria</strain>
        <tissue evidence="2">Leaf</tissue>
    </source>
</reference>
<gene>
    <name evidence="2" type="ORF">EJB05_51777</name>
</gene>
<evidence type="ECO:0000313" key="3">
    <source>
        <dbReference type="Proteomes" id="UP000324897"/>
    </source>
</evidence>
<dbReference type="PANTHER" id="PTHR33165:SF98">
    <property type="entry name" value="F-BOX DOMAIN-CONTAINING PROTEIN"/>
    <property type="match status" value="1"/>
</dbReference>
<dbReference type="AlphaFoldDB" id="A0A5J9SUW6"/>
<dbReference type="Gramene" id="TVU02707">
    <property type="protein sequence ID" value="TVU02707"/>
    <property type="gene ID" value="EJB05_51777"/>
</dbReference>
<dbReference type="Pfam" id="PF03478">
    <property type="entry name" value="Beta-prop_KIB1-4"/>
    <property type="match status" value="1"/>
</dbReference>
<dbReference type="PANTHER" id="PTHR33165">
    <property type="entry name" value="F-BOX DOMAIN CONTAINING PROTEIN-LIKE-RELATED"/>
    <property type="match status" value="1"/>
</dbReference>
<feature type="non-terminal residue" evidence="2">
    <location>
        <position position="1"/>
    </location>
</feature>
<keyword evidence="3" id="KW-1185">Reference proteome</keyword>
<dbReference type="InterPro" id="IPR005174">
    <property type="entry name" value="KIB1-4_b-propeller"/>
</dbReference>
<feature type="domain" description="KIB1-4 beta-propeller" evidence="1">
    <location>
        <begin position="22"/>
        <end position="164"/>
    </location>
</feature>